<dbReference type="GO" id="GO:0008168">
    <property type="term" value="F:methyltransferase activity"/>
    <property type="evidence" value="ECO:0007669"/>
    <property type="project" value="UniProtKB-KW"/>
</dbReference>
<gene>
    <name evidence="2" type="primary">Mettl25</name>
    <name evidence="2" type="ORF">EVAR_80141_1</name>
</gene>
<reference evidence="2 3" key="1">
    <citation type="journal article" date="2019" name="Commun. Biol.">
        <title>The bagworm genome reveals a unique fibroin gene that provides high tensile strength.</title>
        <authorList>
            <person name="Kono N."/>
            <person name="Nakamura H."/>
            <person name="Ohtoshi R."/>
            <person name="Tomita M."/>
            <person name="Numata K."/>
            <person name="Arakawa K."/>
        </authorList>
    </citation>
    <scope>NUCLEOTIDE SEQUENCE [LARGE SCALE GENOMIC DNA]</scope>
</reference>
<dbReference type="Proteomes" id="UP000299102">
    <property type="component" value="Unassembled WGS sequence"/>
</dbReference>
<protein>
    <submittedName>
        <fullName evidence="2">Methyltransferase-like protein 25</fullName>
    </submittedName>
</protein>
<proteinExistence type="predicted"/>
<dbReference type="STRING" id="151549.A0A4C1YJ00"/>
<sequence>MEQNCKAISGSPSAPSPMAPDRAAIIQSLTSKVKTLFIELDELRARSTKYLNKMDSKMMKLKMQLDKITKFLDPYLPLMNCHMVEFITDGHWYNLTPKNLRCSLEKYDIRQAVDLFFNIANSNMQAKDVQNHILYDFIQTAKSHRLKIDGQFCLSLQQFQEKIVLWGGRLKPEIKIKEFMTDKKSYEVKTMAPLVAALQDVCMTTHCVDAGGGRGYLPIVLDLGYSVPSLAVDCDEIALKSGQRRNRLIVKRWPSIAKDTNLMFDRTVSNGTLHKFVHTFITKDTRLGEIVKENFPEHSMDDVKLLLTGMHTCGNLGPSCIRAFLSQSEITAIFNVPCCYHLLSEQIDGQLWDVFERNYNIGSVPDFGFPMSQYLTGYQLGRNARMLASQSIDRVVNLRQIPSDNLFYRALLQVIIKTHLPHKAIPERRLKRLTKCQSFEEYFKMADAALNLSLYDNVGSGYLTDLHAKYEKEHYNLVLFYLLRLCFAQVVESVILLDRLLFLFENGFENAFLVALFDPTLSPRCHGVVALK</sequence>
<dbReference type="PANTHER" id="PTHR12496:SF9">
    <property type="entry name" value="METHYLTRANSFERASE-LIKE PROTEIN 25-RELATED"/>
    <property type="match status" value="1"/>
</dbReference>
<evidence type="ECO:0000313" key="3">
    <source>
        <dbReference type="Proteomes" id="UP000299102"/>
    </source>
</evidence>
<keyword evidence="2" id="KW-0489">Methyltransferase</keyword>
<dbReference type="PANTHER" id="PTHR12496">
    <property type="entry name" value="CGI-41 METHYLTRANSFERASE"/>
    <property type="match status" value="1"/>
</dbReference>
<dbReference type="OrthoDB" id="10258156at2759"/>
<dbReference type="AlphaFoldDB" id="A0A4C1YJ00"/>
<organism evidence="2 3">
    <name type="scientific">Eumeta variegata</name>
    <name type="common">Bagworm moth</name>
    <name type="synonym">Eumeta japonica</name>
    <dbReference type="NCBI Taxonomy" id="151549"/>
    <lineage>
        <taxon>Eukaryota</taxon>
        <taxon>Metazoa</taxon>
        <taxon>Ecdysozoa</taxon>
        <taxon>Arthropoda</taxon>
        <taxon>Hexapoda</taxon>
        <taxon>Insecta</taxon>
        <taxon>Pterygota</taxon>
        <taxon>Neoptera</taxon>
        <taxon>Endopterygota</taxon>
        <taxon>Lepidoptera</taxon>
        <taxon>Glossata</taxon>
        <taxon>Ditrysia</taxon>
        <taxon>Tineoidea</taxon>
        <taxon>Psychidae</taxon>
        <taxon>Oiketicinae</taxon>
        <taxon>Eumeta</taxon>
    </lineage>
</organism>
<accession>A0A4C1YJ00</accession>
<dbReference type="Pfam" id="PF13679">
    <property type="entry name" value="Methyltransf_32"/>
    <property type="match status" value="1"/>
</dbReference>
<feature type="domain" description="Methyltransferase" evidence="1">
    <location>
        <begin position="183"/>
        <end position="346"/>
    </location>
</feature>
<dbReference type="InterPro" id="IPR025714">
    <property type="entry name" value="Methyltranfer_dom"/>
</dbReference>
<dbReference type="InterPro" id="IPR052220">
    <property type="entry name" value="METTL25"/>
</dbReference>
<evidence type="ECO:0000259" key="1">
    <source>
        <dbReference type="Pfam" id="PF13679"/>
    </source>
</evidence>
<dbReference type="EMBL" id="BGZK01001206">
    <property type="protein sequence ID" value="GBP74387.1"/>
    <property type="molecule type" value="Genomic_DNA"/>
</dbReference>
<dbReference type="GO" id="GO:0032259">
    <property type="term" value="P:methylation"/>
    <property type="evidence" value="ECO:0007669"/>
    <property type="project" value="UniProtKB-KW"/>
</dbReference>
<comment type="caution">
    <text evidence="2">The sequence shown here is derived from an EMBL/GenBank/DDBJ whole genome shotgun (WGS) entry which is preliminary data.</text>
</comment>
<evidence type="ECO:0000313" key="2">
    <source>
        <dbReference type="EMBL" id="GBP74387.1"/>
    </source>
</evidence>
<keyword evidence="3" id="KW-1185">Reference proteome</keyword>
<name>A0A4C1YJ00_EUMVA</name>
<keyword evidence="2" id="KW-0808">Transferase</keyword>